<sequence length="103" mass="10863">MRAVLGRPHLGAHWSAIACKPVSRNCLDAAGGTAATNCPRLRAHCAFARRRGEAMDNVIREGSLRQRLREGQRTRAGGHGGHAAGGAVAAAAGRTKRRGAWET</sequence>
<protein>
    <submittedName>
        <fullName evidence="1">Uncharacterized protein</fullName>
    </submittedName>
</protein>
<dbReference type="Proteomes" id="UP001638806">
    <property type="component" value="Unassembled WGS sequence"/>
</dbReference>
<dbReference type="EMBL" id="JBGNUJ010000008">
    <property type="protein sequence ID" value="KAL3956911.1"/>
    <property type="molecule type" value="Genomic_DNA"/>
</dbReference>
<gene>
    <name evidence="1" type="ORF">ACCO45_009757</name>
</gene>
<keyword evidence="2" id="KW-1185">Reference proteome</keyword>
<evidence type="ECO:0000313" key="2">
    <source>
        <dbReference type="Proteomes" id="UP001638806"/>
    </source>
</evidence>
<evidence type="ECO:0000313" key="1">
    <source>
        <dbReference type="EMBL" id="KAL3956911.1"/>
    </source>
</evidence>
<name>A0ACC4DKK4_PURLI</name>
<organism evidence="1 2">
    <name type="scientific">Purpureocillium lilacinum</name>
    <name type="common">Paecilomyces lilacinus</name>
    <dbReference type="NCBI Taxonomy" id="33203"/>
    <lineage>
        <taxon>Eukaryota</taxon>
        <taxon>Fungi</taxon>
        <taxon>Dikarya</taxon>
        <taxon>Ascomycota</taxon>
        <taxon>Pezizomycotina</taxon>
        <taxon>Sordariomycetes</taxon>
        <taxon>Hypocreomycetidae</taxon>
        <taxon>Hypocreales</taxon>
        <taxon>Ophiocordycipitaceae</taxon>
        <taxon>Purpureocillium</taxon>
    </lineage>
</organism>
<reference evidence="1" key="1">
    <citation type="submission" date="2024-12" db="EMBL/GenBank/DDBJ databases">
        <title>Comparative genomics and development of molecular markers within Purpureocillium lilacinum and among Purpureocillium species.</title>
        <authorList>
            <person name="Yeh Z.-Y."/>
            <person name="Ni N.-T."/>
            <person name="Lo P.-H."/>
            <person name="Mushyakhwo K."/>
            <person name="Lin C.-F."/>
            <person name="Nai Y.-S."/>
        </authorList>
    </citation>
    <scope>NUCLEOTIDE SEQUENCE</scope>
    <source>
        <strain evidence="1">NCHU-NPUST-175</strain>
    </source>
</reference>
<accession>A0ACC4DKK4</accession>
<comment type="caution">
    <text evidence="1">The sequence shown here is derived from an EMBL/GenBank/DDBJ whole genome shotgun (WGS) entry which is preliminary data.</text>
</comment>
<proteinExistence type="predicted"/>